<dbReference type="InParanoid" id="A0A067NUC9"/>
<dbReference type="VEuPathDB" id="FungiDB:PLEOSDRAFT_155297"/>
<feature type="transmembrane region" description="Helical" evidence="1">
    <location>
        <begin position="246"/>
        <end position="274"/>
    </location>
</feature>
<dbReference type="AlphaFoldDB" id="A0A067NUC9"/>
<evidence type="ECO:0000313" key="2">
    <source>
        <dbReference type="EMBL" id="KDQ30620.1"/>
    </source>
</evidence>
<dbReference type="OrthoDB" id="3941538at2759"/>
<keyword evidence="1" id="KW-1133">Transmembrane helix</keyword>
<evidence type="ECO:0000256" key="1">
    <source>
        <dbReference type="SAM" id="Phobius"/>
    </source>
</evidence>
<proteinExistence type="predicted"/>
<accession>A0A067NUC9</accession>
<dbReference type="HOGENOM" id="CLU_547496_0_0_1"/>
<gene>
    <name evidence="2" type="ORF">PLEOSDRAFT_155297</name>
</gene>
<dbReference type="Proteomes" id="UP000027073">
    <property type="component" value="Unassembled WGS sequence"/>
</dbReference>
<feature type="transmembrane region" description="Helical" evidence="1">
    <location>
        <begin position="204"/>
        <end position="226"/>
    </location>
</feature>
<name>A0A067NUC9_PLEO1</name>
<feature type="transmembrane region" description="Helical" evidence="1">
    <location>
        <begin position="387"/>
        <end position="409"/>
    </location>
</feature>
<feature type="transmembrane region" description="Helical" evidence="1">
    <location>
        <begin position="484"/>
        <end position="504"/>
    </location>
</feature>
<feature type="transmembrane region" description="Helical" evidence="1">
    <location>
        <begin position="325"/>
        <end position="351"/>
    </location>
</feature>
<dbReference type="EMBL" id="KL198006">
    <property type="protein sequence ID" value="KDQ30620.1"/>
    <property type="molecule type" value="Genomic_DNA"/>
</dbReference>
<keyword evidence="1" id="KW-0812">Transmembrane</keyword>
<evidence type="ECO:0000313" key="3">
    <source>
        <dbReference type="Proteomes" id="UP000027073"/>
    </source>
</evidence>
<protein>
    <submittedName>
        <fullName evidence="2">Uncharacterized protein</fullName>
    </submittedName>
</protein>
<feature type="transmembrane region" description="Helical" evidence="1">
    <location>
        <begin position="286"/>
        <end position="305"/>
    </location>
</feature>
<keyword evidence="1" id="KW-0472">Membrane</keyword>
<organism evidence="2 3">
    <name type="scientific">Pleurotus ostreatus (strain PC15)</name>
    <name type="common">Oyster mushroom</name>
    <dbReference type="NCBI Taxonomy" id="1137138"/>
    <lineage>
        <taxon>Eukaryota</taxon>
        <taxon>Fungi</taxon>
        <taxon>Dikarya</taxon>
        <taxon>Basidiomycota</taxon>
        <taxon>Agaricomycotina</taxon>
        <taxon>Agaricomycetes</taxon>
        <taxon>Agaricomycetidae</taxon>
        <taxon>Agaricales</taxon>
        <taxon>Pleurotineae</taxon>
        <taxon>Pleurotaceae</taxon>
        <taxon>Pleurotus</taxon>
    </lineage>
</organism>
<reference evidence="3" key="1">
    <citation type="journal article" date="2014" name="Proc. Natl. Acad. Sci. U.S.A.">
        <title>Extensive sampling of basidiomycete genomes demonstrates inadequacy of the white-rot/brown-rot paradigm for wood decay fungi.</title>
        <authorList>
            <person name="Riley R."/>
            <person name="Salamov A.A."/>
            <person name="Brown D.W."/>
            <person name="Nagy L.G."/>
            <person name="Floudas D."/>
            <person name="Held B.W."/>
            <person name="Levasseur A."/>
            <person name="Lombard V."/>
            <person name="Morin E."/>
            <person name="Otillar R."/>
            <person name="Lindquist E.A."/>
            <person name="Sun H."/>
            <person name="LaButti K.M."/>
            <person name="Schmutz J."/>
            <person name="Jabbour D."/>
            <person name="Luo H."/>
            <person name="Baker S.E."/>
            <person name="Pisabarro A.G."/>
            <person name="Walton J.D."/>
            <person name="Blanchette R.A."/>
            <person name="Henrissat B."/>
            <person name="Martin F."/>
            <person name="Cullen D."/>
            <person name="Hibbett D.S."/>
            <person name="Grigoriev I.V."/>
        </authorList>
    </citation>
    <scope>NUCLEOTIDE SEQUENCE [LARGE SCALE GENOMIC DNA]</scope>
    <source>
        <strain evidence="3">PC15</strain>
    </source>
</reference>
<sequence length="508" mass="57536">MNGDRPTEVTALLDRVRSPDLPLVPSIAPTLAHVSTLDVQHITADDLCPHDLADAPPEVRVAYTLIVLLRLRQLRLHKRPRTNNLWELWKELEENANDVELLDAHIASAWSLFVSEYHNAVEVEDALWIAFPEDHSKDSRRLRVVDFLYGEDSPRALVTHRLVQLSLLRRWKQGAFPEDTFASISPRIILDRYDNLGTPRIYHILDNVCGAIQLFLLASYLLYPPIVSIVDAPHVSSDYGLRETFIVILSLSLAIRSWSMVAIPPLLAFCAFMLSLPAVPIPGSTAFFILLLAFALEILALHLPIPTSPLLFLDPENPLPLASLFSLAIAKTAAPAFRFFLPVFTICFVLLSYSLADTFSLKIMSNLEFPIPTFSVIPIPIETRSAFLFILAIIFISFLSSLAILMNVLPKNCASPTLERWDRYTKPVGLEARRAFIYAVVYHSSPYMFPPPFNLLHLVFVRLPKTVARMIHIDDRYIEDWNKYLWRVIVGPLVAAMTVVVWTLRQTE</sequence>